<reference evidence="2 3" key="1">
    <citation type="submission" date="2023-10" db="EMBL/GenBank/DDBJ databases">
        <authorList>
            <person name="Maclean D."/>
            <person name="Macfadyen A."/>
        </authorList>
    </citation>
    <scope>NUCLEOTIDE SEQUENCE [LARGE SCALE GENOMIC DNA]</scope>
</reference>
<dbReference type="EMBL" id="CAUYUE010000002">
    <property type="protein sequence ID" value="CAK0745669.1"/>
    <property type="molecule type" value="Genomic_DNA"/>
</dbReference>
<feature type="region of interest" description="Disordered" evidence="1">
    <location>
        <begin position="1"/>
        <end position="37"/>
    </location>
</feature>
<gene>
    <name evidence="2" type="ORF">CVIRNUC_001636</name>
</gene>
<evidence type="ECO:0000313" key="2">
    <source>
        <dbReference type="EMBL" id="CAK0745669.1"/>
    </source>
</evidence>
<comment type="caution">
    <text evidence="2">The sequence shown here is derived from an EMBL/GenBank/DDBJ whole genome shotgun (WGS) entry which is preliminary data.</text>
</comment>
<sequence length="138" mass="15172">MSGRCQRAPNDTGKSSCNESKEHPPGSPVTDSEIGLPSGASLAINRALKQRRSAKQKSSIERKAPLKLSIRAKTQIDLQREHLTALLQAKEAASRLPKQSMYARHRMACIEKALFLLQNDRDTAEEQVLAALLGDLNL</sequence>
<name>A0AAV1HV28_9CHLO</name>
<keyword evidence="3" id="KW-1185">Reference proteome</keyword>
<evidence type="ECO:0000256" key="1">
    <source>
        <dbReference type="SAM" id="MobiDB-lite"/>
    </source>
</evidence>
<dbReference type="Proteomes" id="UP001314263">
    <property type="component" value="Unassembled WGS sequence"/>
</dbReference>
<evidence type="ECO:0000313" key="3">
    <source>
        <dbReference type="Proteomes" id="UP001314263"/>
    </source>
</evidence>
<protein>
    <submittedName>
        <fullName evidence="2">Uncharacterized protein</fullName>
    </submittedName>
</protein>
<dbReference type="AlphaFoldDB" id="A0AAV1HV28"/>
<proteinExistence type="predicted"/>
<organism evidence="2 3">
    <name type="scientific">Coccomyxa viridis</name>
    <dbReference type="NCBI Taxonomy" id="1274662"/>
    <lineage>
        <taxon>Eukaryota</taxon>
        <taxon>Viridiplantae</taxon>
        <taxon>Chlorophyta</taxon>
        <taxon>core chlorophytes</taxon>
        <taxon>Trebouxiophyceae</taxon>
        <taxon>Trebouxiophyceae incertae sedis</taxon>
        <taxon>Coccomyxaceae</taxon>
        <taxon>Coccomyxa</taxon>
    </lineage>
</organism>
<accession>A0AAV1HV28</accession>